<keyword evidence="1" id="KW-0007">Acetylation</keyword>
<dbReference type="CDD" id="cd02603">
    <property type="entry name" value="HAD_sEH-N_like"/>
    <property type="match status" value="1"/>
</dbReference>
<dbReference type="PRINTS" id="PR00413">
    <property type="entry name" value="HADHALOGNASE"/>
</dbReference>
<evidence type="ECO:0000256" key="1">
    <source>
        <dbReference type="ARBA" id="ARBA00022990"/>
    </source>
</evidence>
<dbReference type="InterPro" id="IPR011945">
    <property type="entry name" value="HAD-SF_ppase_IA/epoxid_hydro_N"/>
</dbReference>
<dbReference type="InterPro" id="IPR023214">
    <property type="entry name" value="HAD_sf"/>
</dbReference>
<organism evidence="2 3">
    <name type="scientific">Bradyrhizobium xenonodulans</name>
    <dbReference type="NCBI Taxonomy" id="2736875"/>
    <lineage>
        <taxon>Bacteria</taxon>
        <taxon>Pseudomonadati</taxon>
        <taxon>Pseudomonadota</taxon>
        <taxon>Alphaproteobacteria</taxon>
        <taxon>Hyphomicrobiales</taxon>
        <taxon>Nitrobacteraceae</taxon>
        <taxon>Bradyrhizobium</taxon>
    </lineage>
</organism>
<dbReference type="EMBL" id="CP089391">
    <property type="protein sequence ID" value="WBL78703.1"/>
    <property type="molecule type" value="Genomic_DNA"/>
</dbReference>
<dbReference type="SFLD" id="SFLDS00003">
    <property type="entry name" value="Haloacid_Dehalogenase"/>
    <property type="match status" value="1"/>
</dbReference>
<reference evidence="2" key="1">
    <citation type="submission" date="2021-12" db="EMBL/GenBank/DDBJ databases">
        <title>Bradyrhizobium xenonodulans sp. nov.</title>
        <authorList>
            <person name="Claassens R."/>
            <person name="Venter S.N."/>
            <person name="Beukes C.W."/>
            <person name="Stepkowski T."/>
            <person name="Steenkamp E.T."/>
        </authorList>
    </citation>
    <scope>NUCLEOTIDE SEQUENCE</scope>
    <source>
        <strain evidence="2">14AB</strain>
    </source>
</reference>
<dbReference type="PANTHER" id="PTHR47829">
    <property type="entry name" value="HYDROLASE, PUTATIVE (AFU_ORTHOLOGUE AFUA_1G12880)-RELATED"/>
    <property type="match status" value="1"/>
</dbReference>
<dbReference type="InterPro" id="IPR023198">
    <property type="entry name" value="PGP-like_dom2"/>
</dbReference>
<accession>A0ABY7MJY6</accession>
<dbReference type="NCBIfam" id="TIGR01509">
    <property type="entry name" value="HAD-SF-IA-v3"/>
    <property type="match status" value="1"/>
</dbReference>
<evidence type="ECO:0000313" key="2">
    <source>
        <dbReference type="EMBL" id="WBL78703.1"/>
    </source>
</evidence>
<dbReference type="InterPro" id="IPR006439">
    <property type="entry name" value="HAD-SF_hydro_IA"/>
</dbReference>
<protein>
    <submittedName>
        <fullName evidence="2">HAD-IA family hydrolase</fullName>
    </submittedName>
</protein>
<evidence type="ECO:0000313" key="3">
    <source>
        <dbReference type="Proteomes" id="UP001179614"/>
    </source>
</evidence>
<sequence length="211" mass="23254">MTIEAVIFDFGGVLTSSPFEAFSRFETERGLPIDIIRRTNAANHLENAWARFERAEVDIETFDHLFAAESLALGAEVRGRDVLPLLQGDLRPEMVEALKRIKAQLKTGCITNNLPANAIGSMTGRTLYVAEVMVLFDHVIESAKIGLRKPDPRIYQLMVETLKVDPKNCVYLDDLGVNLKPAREMGMITIKVASGAQAIAELEAATGLKLN</sequence>
<keyword evidence="3" id="KW-1185">Reference proteome</keyword>
<dbReference type="Gene3D" id="1.10.150.240">
    <property type="entry name" value="Putative phosphatase, domain 2"/>
    <property type="match status" value="1"/>
</dbReference>
<dbReference type="PANTHER" id="PTHR47829:SF1">
    <property type="entry name" value="HAD FAMILY PHOSPHATASE"/>
    <property type="match status" value="1"/>
</dbReference>
<dbReference type="Proteomes" id="UP001179614">
    <property type="component" value="Chromosome"/>
</dbReference>
<dbReference type="InterPro" id="IPR036412">
    <property type="entry name" value="HAD-like_sf"/>
</dbReference>
<dbReference type="InterPro" id="IPR052898">
    <property type="entry name" value="ACAD10-like"/>
</dbReference>
<dbReference type="GO" id="GO:0016787">
    <property type="term" value="F:hydrolase activity"/>
    <property type="evidence" value="ECO:0007669"/>
    <property type="project" value="UniProtKB-KW"/>
</dbReference>
<dbReference type="Gene3D" id="3.40.50.1000">
    <property type="entry name" value="HAD superfamily/HAD-like"/>
    <property type="match status" value="1"/>
</dbReference>
<name>A0ABY7MJY6_9BRAD</name>
<proteinExistence type="predicted"/>
<keyword evidence="2" id="KW-0378">Hydrolase</keyword>
<dbReference type="RefSeq" id="WP_270163973.1">
    <property type="nucleotide sequence ID" value="NZ_CP089391.1"/>
</dbReference>
<gene>
    <name evidence="2" type="ORF">I3J27_38200</name>
</gene>
<dbReference type="SUPFAM" id="SSF56784">
    <property type="entry name" value="HAD-like"/>
    <property type="match status" value="1"/>
</dbReference>
<dbReference type="SFLD" id="SFLDG01129">
    <property type="entry name" value="C1.5:_HAD__Beta-PGM__Phosphata"/>
    <property type="match status" value="1"/>
</dbReference>
<dbReference type="NCBIfam" id="TIGR02247">
    <property type="entry name" value="HAD-1A3-hyp"/>
    <property type="match status" value="1"/>
</dbReference>
<dbReference type="Pfam" id="PF00702">
    <property type="entry name" value="Hydrolase"/>
    <property type="match status" value="1"/>
</dbReference>